<evidence type="ECO:0000313" key="3">
    <source>
        <dbReference type="EMBL" id="AII04066.1"/>
    </source>
</evidence>
<dbReference type="EMBL" id="CP008947">
    <property type="protein sequence ID" value="AII04066.1"/>
    <property type="molecule type" value="Genomic_DNA"/>
</dbReference>
<keyword evidence="2" id="KW-0472">Membrane</keyword>
<feature type="transmembrane region" description="Helical" evidence="2">
    <location>
        <begin position="66"/>
        <end position="87"/>
    </location>
</feature>
<gene>
    <name evidence="3" type="ORF">EP51_05395</name>
</gene>
<organism evidence="3 4">
    <name type="scientific">Rhodococcus opacus</name>
    <name type="common">Nocardia opaca</name>
    <dbReference type="NCBI Taxonomy" id="37919"/>
    <lineage>
        <taxon>Bacteria</taxon>
        <taxon>Bacillati</taxon>
        <taxon>Actinomycetota</taxon>
        <taxon>Actinomycetes</taxon>
        <taxon>Mycobacteriales</taxon>
        <taxon>Nocardiaceae</taxon>
        <taxon>Rhodococcus</taxon>
    </lineage>
</organism>
<protein>
    <submittedName>
        <fullName evidence="3">Uncharacterized protein</fullName>
    </submittedName>
</protein>
<dbReference type="eggNOG" id="ENOG5031GEB">
    <property type="taxonomic scope" value="Bacteria"/>
</dbReference>
<evidence type="ECO:0000256" key="1">
    <source>
        <dbReference type="SAM" id="MobiDB-lite"/>
    </source>
</evidence>
<keyword evidence="2" id="KW-1133">Transmembrane helix</keyword>
<reference evidence="3 4" key="1">
    <citation type="submission" date="2014-07" db="EMBL/GenBank/DDBJ databases">
        <title>Genome Sequence of Rhodococcus opacus Strain R7, a Biodegrader of Mono- and Polycyclic Aromatic Hydrocarbons.</title>
        <authorList>
            <person name="Di Gennaro P."/>
            <person name="Zampolli J."/>
            <person name="Presti I."/>
            <person name="Cappelletti M."/>
            <person name="D'Ursi P."/>
            <person name="Orro A."/>
            <person name="Mezzelani A."/>
            <person name="Milanesi L."/>
        </authorList>
    </citation>
    <scope>NUCLEOTIDE SEQUENCE [LARGE SCALE GENOMIC DNA]</scope>
    <source>
        <strain evidence="3 4">R7</strain>
    </source>
</reference>
<accession>A0A076EEK4</accession>
<dbReference type="Proteomes" id="UP000028488">
    <property type="component" value="Chromosome"/>
</dbReference>
<feature type="region of interest" description="Disordered" evidence="1">
    <location>
        <begin position="30"/>
        <end position="58"/>
    </location>
</feature>
<dbReference type="AlphaFoldDB" id="A0A076EEK4"/>
<sequence>MPWTVELIAVTLIVVVASLGAALAADAMSDRHEHELESSSAGGPGTAPAPPTQIRNPRWRRTAVQAWTICGAASAIAIAIVGLLTTAG</sequence>
<evidence type="ECO:0000313" key="4">
    <source>
        <dbReference type="Proteomes" id="UP000028488"/>
    </source>
</evidence>
<name>A0A076EEK4_RHOOP</name>
<keyword evidence="2" id="KW-0812">Transmembrane</keyword>
<evidence type="ECO:0000256" key="2">
    <source>
        <dbReference type="SAM" id="Phobius"/>
    </source>
</evidence>
<proteinExistence type="predicted"/>